<dbReference type="SUPFAM" id="SSF69318">
    <property type="entry name" value="Integrin alpha N-terminal domain"/>
    <property type="match status" value="1"/>
</dbReference>
<evidence type="ECO:0000256" key="1">
    <source>
        <dbReference type="SAM" id="MobiDB-lite"/>
    </source>
</evidence>
<dbReference type="InterPro" id="IPR028994">
    <property type="entry name" value="Integrin_alpha_N"/>
</dbReference>
<gene>
    <name evidence="3" type="ORF">K6V98_01020</name>
</gene>
<feature type="compositionally biased region" description="Polar residues" evidence="1">
    <location>
        <begin position="363"/>
        <end position="377"/>
    </location>
</feature>
<evidence type="ECO:0000256" key="2">
    <source>
        <dbReference type="SAM" id="Phobius"/>
    </source>
</evidence>
<protein>
    <submittedName>
        <fullName evidence="3">Uncharacterized protein</fullName>
    </submittedName>
</protein>
<organism evidence="3 4">
    <name type="scientific">Collinsella ureilytica</name>
    <dbReference type="NCBI Taxonomy" id="2869515"/>
    <lineage>
        <taxon>Bacteria</taxon>
        <taxon>Bacillati</taxon>
        <taxon>Actinomycetota</taxon>
        <taxon>Coriobacteriia</taxon>
        <taxon>Coriobacteriales</taxon>
        <taxon>Coriobacteriaceae</taxon>
        <taxon>Collinsella</taxon>
    </lineage>
</organism>
<feature type="region of interest" description="Disordered" evidence="1">
    <location>
        <begin position="352"/>
        <end position="380"/>
    </location>
</feature>
<feature type="transmembrane region" description="Helical" evidence="2">
    <location>
        <begin position="20"/>
        <end position="41"/>
    </location>
</feature>
<dbReference type="RefSeq" id="WP_222198667.1">
    <property type="nucleotide sequence ID" value="NZ_JAIMFO010000004.1"/>
</dbReference>
<keyword evidence="2" id="KW-1133">Transmembrane helix</keyword>
<sequence>MPKAAPGSSAGKIKTNARILVPIALILLAAVVVAVFVSWGGKLPFFEPKSQPYTLNFVTPNYNEDTDSKIPLQVKGKTTTGEEYDETFYVSPSQPQLEVPTGSYELSLPASPLMETGDIYTLPKPITLDTKSGDENSKDAPEIAFELKPSAEITKEDIDAAKAAAQASGFDVDRIDSLSKTVIRKQSAGLYGEILDNIANVNFTPEGETTGASQSYTYVLQDINADGMPDLLVSADMSSGQRYCAWVGSPDGSGVTQVAVPGDLATRYGHASSFQSLLSGSNKGNGLFLSYSSLSGAVIPTTTRYVVKDGALVADGEPIQSPDPRQLAPEVVAESVQLNFIDVSDRSALDAYAAGGKDAESPNGKQAPSPSQGQATESKADAISNAKAKGLVVLTGTVRVVTGDEALGLCEGLDVLSASDAKLIRQHANDIYASVLSKTYTLFVLDEPQEVAWMDSLGEMHSGKTYVVDLRNGLNSPDGQHVTVAFDNNKGHWPSEMNPLGGSPSCSSVEVLSVG</sequence>
<name>A0ABS7MHX4_9ACTN</name>
<dbReference type="EMBL" id="JAIMFO010000004">
    <property type="protein sequence ID" value="MBY4796950.1"/>
    <property type="molecule type" value="Genomic_DNA"/>
</dbReference>
<evidence type="ECO:0000313" key="3">
    <source>
        <dbReference type="EMBL" id="MBY4796950.1"/>
    </source>
</evidence>
<keyword evidence="2" id="KW-0812">Transmembrane</keyword>
<proteinExistence type="predicted"/>
<dbReference type="Proteomes" id="UP000700908">
    <property type="component" value="Unassembled WGS sequence"/>
</dbReference>
<keyword evidence="4" id="KW-1185">Reference proteome</keyword>
<evidence type="ECO:0000313" key="4">
    <source>
        <dbReference type="Proteomes" id="UP000700908"/>
    </source>
</evidence>
<comment type="caution">
    <text evidence="3">The sequence shown here is derived from an EMBL/GenBank/DDBJ whole genome shotgun (WGS) entry which is preliminary data.</text>
</comment>
<keyword evidence="2" id="KW-0472">Membrane</keyword>
<reference evidence="3 4" key="1">
    <citation type="submission" date="2021-08" db="EMBL/GenBank/DDBJ databases">
        <title>Collinsella faecalis sp. nov. isolated from swine faeces.</title>
        <authorList>
            <person name="Oh B.S."/>
            <person name="Lee J.H."/>
        </authorList>
    </citation>
    <scope>NUCLEOTIDE SEQUENCE [LARGE SCALE GENOMIC DNA]</scope>
    <source>
        <strain evidence="3 4">AGMB00827</strain>
    </source>
</reference>
<accession>A0ABS7MHX4</accession>